<keyword evidence="1" id="KW-0862">Zinc</keyword>
<dbReference type="SUPFAM" id="SSF57850">
    <property type="entry name" value="RING/U-box"/>
    <property type="match status" value="1"/>
</dbReference>
<protein>
    <recommendedName>
        <fullName evidence="3">RING-type domain-containing protein</fullName>
    </recommendedName>
</protein>
<sequence length="282" mass="31326">MAASVDDWLEAYVTQYEHFPQTPEQLCAYAKNHGHHLRYAAARRAWASRRAGATGVGAARPSGAAAGAAARPTSGPSRILQVDEQRAEQRAAPSRTERPWLDAYVEHYGHAPSNAQHLVAFVHHRGGEMSYTSALQAMGLSLPRNPTPWQDTLAINRHYRRLTRMIFTTLVLEEDPPGVNHLRGQLGGSASGLAAGLPMQVTMDLTKRLMELATPIEASESFLCTICLNGKTEEDAQVAWVQLACGHPLHRSCYRQLIHHNLFRCRCPLCRFDFLQLLLQET</sequence>
<evidence type="ECO:0000259" key="3">
    <source>
        <dbReference type="PROSITE" id="PS50089"/>
    </source>
</evidence>
<gene>
    <name evidence="4" type="ORF">CCMP2556_LOCUS38430</name>
</gene>
<reference evidence="4 5" key="1">
    <citation type="submission" date="2024-02" db="EMBL/GenBank/DDBJ databases">
        <authorList>
            <person name="Chen Y."/>
            <person name="Shah S."/>
            <person name="Dougan E. K."/>
            <person name="Thang M."/>
            <person name="Chan C."/>
        </authorList>
    </citation>
    <scope>NUCLEOTIDE SEQUENCE [LARGE SCALE GENOMIC DNA]</scope>
</reference>
<keyword evidence="5" id="KW-1185">Reference proteome</keyword>
<dbReference type="Proteomes" id="UP001642484">
    <property type="component" value="Unassembled WGS sequence"/>
</dbReference>
<comment type="caution">
    <text evidence="4">The sequence shown here is derived from an EMBL/GenBank/DDBJ whole genome shotgun (WGS) entry which is preliminary data.</text>
</comment>
<dbReference type="PROSITE" id="PS50089">
    <property type="entry name" value="ZF_RING_2"/>
    <property type="match status" value="1"/>
</dbReference>
<evidence type="ECO:0000256" key="1">
    <source>
        <dbReference type="PROSITE-ProRule" id="PRU00175"/>
    </source>
</evidence>
<dbReference type="SMART" id="SM00184">
    <property type="entry name" value="RING"/>
    <property type="match status" value="1"/>
</dbReference>
<dbReference type="EMBL" id="CAXAMN010023484">
    <property type="protein sequence ID" value="CAK9077993.1"/>
    <property type="molecule type" value="Genomic_DNA"/>
</dbReference>
<evidence type="ECO:0000256" key="2">
    <source>
        <dbReference type="SAM" id="MobiDB-lite"/>
    </source>
</evidence>
<dbReference type="InterPro" id="IPR013083">
    <property type="entry name" value="Znf_RING/FYVE/PHD"/>
</dbReference>
<dbReference type="InterPro" id="IPR001841">
    <property type="entry name" value="Znf_RING"/>
</dbReference>
<dbReference type="Gene3D" id="3.30.40.10">
    <property type="entry name" value="Zinc/RING finger domain, C3HC4 (zinc finger)"/>
    <property type="match status" value="1"/>
</dbReference>
<proteinExistence type="predicted"/>
<evidence type="ECO:0000313" key="5">
    <source>
        <dbReference type="Proteomes" id="UP001642484"/>
    </source>
</evidence>
<feature type="domain" description="RING-type" evidence="3">
    <location>
        <begin position="224"/>
        <end position="271"/>
    </location>
</feature>
<feature type="region of interest" description="Disordered" evidence="2">
    <location>
        <begin position="55"/>
        <end position="76"/>
    </location>
</feature>
<keyword evidence="1" id="KW-0863">Zinc-finger</keyword>
<keyword evidence="1" id="KW-0479">Metal-binding</keyword>
<accession>A0ABP0PRD8</accession>
<name>A0ABP0PRD8_9DINO</name>
<organism evidence="4 5">
    <name type="scientific">Durusdinium trenchii</name>
    <dbReference type="NCBI Taxonomy" id="1381693"/>
    <lineage>
        <taxon>Eukaryota</taxon>
        <taxon>Sar</taxon>
        <taxon>Alveolata</taxon>
        <taxon>Dinophyceae</taxon>
        <taxon>Suessiales</taxon>
        <taxon>Symbiodiniaceae</taxon>
        <taxon>Durusdinium</taxon>
    </lineage>
</organism>
<evidence type="ECO:0000313" key="4">
    <source>
        <dbReference type="EMBL" id="CAK9077993.1"/>
    </source>
</evidence>